<dbReference type="InterPro" id="IPR036291">
    <property type="entry name" value="NAD(P)-bd_dom_sf"/>
</dbReference>
<gene>
    <name evidence="3" type="ORF">GCU56_01215</name>
</gene>
<protein>
    <submittedName>
        <fullName evidence="3">SDR family oxidoreductase</fullName>
    </submittedName>
</protein>
<proteinExistence type="inferred from homology"/>
<dbReference type="AlphaFoldDB" id="A0A7K3VV22"/>
<name>A0A7K3VV22_9ACTN</name>
<sequence>MSSPLVTRAASVRGFAADGGTVVALGPEPGPVQRVAAETGGIAVVGDAAGPADVRWAVAAAREAGGLDAVVTSAGGGSRSGGVLDVDQEAFDREPRVDLTTAVVTVRETLPALLERGGGSIVVGASVAALASARGLMTYTTGRTALLGLLRSLAVDHGPQAARANVVAPGGTRTRMLQPMIDRVAERLGSDEDDAVRRLTAGTPLRRFADPEEIAAVALFLASDAASFVTGSTIVADGGRSAVDVGTLAADLIG</sequence>
<dbReference type="Gene3D" id="3.40.50.720">
    <property type="entry name" value="NAD(P)-binding Rossmann-like Domain"/>
    <property type="match status" value="1"/>
</dbReference>
<evidence type="ECO:0000313" key="4">
    <source>
        <dbReference type="Proteomes" id="UP000470246"/>
    </source>
</evidence>
<evidence type="ECO:0000256" key="2">
    <source>
        <dbReference type="ARBA" id="ARBA00023002"/>
    </source>
</evidence>
<organism evidence="3 4">
    <name type="scientific">Geodermatophilus sabuli</name>
    <dbReference type="NCBI Taxonomy" id="1564158"/>
    <lineage>
        <taxon>Bacteria</taxon>
        <taxon>Bacillati</taxon>
        <taxon>Actinomycetota</taxon>
        <taxon>Actinomycetes</taxon>
        <taxon>Geodermatophilales</taxon>
        <taxon>Geodermatophilaceae</taxon>
        <taxon>Geodermatophilus</taxon>
    </lineage>
</organism>
<dbReference type="Pfam" id="PF13561">
    <property type="entry name" value="adh_short_C2"/>
    <property type="match status" value="1"/>
</dbReference>
<comment type="caution">
    <text evidence="3">The sequence shown here is derived from an EMBL/GenBank/DDBJ whole genome shotgun (WGS) entry which is preliminary data.</text>
</comment>
<dbReference type="GO" id="GO:0016491">
    <property type="term" value="F:oxidoreductase activity"/>
    <property type="evidence" value="ECO:0007669"/>
    <property type="project" value="UniProtKB-KW"/>
</dbReference>
<dbReference type="PANTHER" id="PTHR24321">
    <property type="entry name" value="DEHYDROGENASES, SHORT CHAIN"/>
    <property type="match status" value="1"/>
</dbReference>
<accession>A0A7K3VV22</accession>
<reference evidence="3 4" key="1">
    <citation type="submission" date="2020-02" db="EMBL/GenBank/DDBJ databases">
        <title>Geodermatophilus sabuli CPCC 205279 I12A-02694.</title>
        <authorList>
            <person name="Jiang Z."/>
        </authorList>
    </citation>
    <scope>NUCLEOTIDE SEQUENCE [LARGE SCALE GENOMIC DNA]</scope>
    <source>
        <strain evidence="3 4">I12A-02694</strain>
    </source>
</reference>
<dbReference type="InterPro" id="IPR002347">
    <property type="entry name" value="SDR_fam"/>
</dbReference>
<dbReference type="Proteomes" id="UP000470246">
    <property type="component" value="Unassembled WGS sequence"/>
</dbReference>
<dbReference type="CDD" id="cd05233">
    <property type="entry name" value="SDR_c"/>
    <property type="match status" value="1"/>
</dbReference>
<dbReference type="PRINTS" id="PR00081">
    <property type="entry name" value="GDHRDH"/>
</dbReference>
<evidence type="ECO:0000313" key="3">
    <source>
        <dbReference type="EMBL" id="NEK56495.1"/>
    </source>
</evidence>
<dbReference type="RefSeq" id="WP_163479677.1">
    <property type="nucleotide sequence ID" value="NZ_JAAGWF010000002.1"/>
</dbReference>
<keyword evidence="2" id="KW-0560">Oxidoreductase</keyword>
<dbReference type="PANTHER" id="PTHR24321:SF8">
    <property type="entry name" value="ESTRADIOL 17-BETA-DEHYDROGENASE 8-RELATED"/>
    <property type="match status" value="1"/>
</dbReference>
<dbReference type="EMBL" id="JAAGWF010000002">
    <property type="protein sequence ID" value="NEK56495.1"/>
    <property type="molecule type" value="Genomic_DNA"/>
</dbReference>
<comment type="similarity">
    <text evidence="1">Belongs to the short-chain dehydrogenases/reductases (SDR) family.</text>
</comment>
<evidence type="ECO:0000256" key="1">
    <source>
        <dbReference type="ARBA" id="ARBA00006484"/>
    </source>
</evidence>
<keyword evidence="4" id="KW-1185">Reference proteome</keyword>
<dbReference type="SUPFAM" id="SSF51735">
    <property type="entry name" value="NAD(P)-binding Rossmann-fold domains"/>
    <property type="match status" value="1"/>
</dbReference>